<dbReference type="InterPro" id="IPR036286">
    <property type="entry name" value="LexA/Signal_pep-like_sf"/>
</dbReference>
<keyword evidence="6" id="KW-0645">Protease</keyword>
<feature type="transmembrane region" description="Helical" evidence="6">
    <location>
        <begin position="93"/>
        <end position="116"/>
    </location>
</feature>
<name>A0ABN2ZYN7_9ACTN</name>
<evidence type="ECO:0000313" key="9">
    <source>
        <dbReference type="EMBL" id="GAA2149450.1"/>
    </source>
</evidence>
<keyword evidence="6" id="KW-0472">Membrane</keyword>
<dbReference type="PANTHER" id="PTHR43390">
    <property type="entry name" value="SIGNAL PEPTIDASE I"/>
    <property type="match status" value="1"/>
</dbReference>
<dbReference type="Proteomes" id="UP001422759">
    <property type="component" value="Unassembled WGS sequence"/>
</dbReference>
<dbReference type="NCBIfam" id="TIGR02227">
    <property type="entry name" value="sigpep_I_bact"/>
    <property type="match status" value="1"/>
</dbReference>
<comment type="caution">
    <text evidence="9">The sequence shown here is derived from an EMBL/GenBank/DDBJ whole genome shotgun (WGS) entry which is preliminary data.</text>
</comment>
<keyword evidence="6" id="KW-0812">Transmembrane</keyword>
<feature type="region of interest" description="Disordered" evidence="7">
    <location>
        <begin position="361"/>
        <end position="384"/>
    </location>
</feature>
<dbReference type="InterPro" id="IPR019533">
    <property type="entry name" value="Peptidase_S26"/>
</dbReference>
<reference evidence="9 10" key="1">
    <citation type="journal article" date="2019" name="Int. J. Syst. Evol. Microbiol.">
        <title>The Global Catalogue of Microorganisms (GCM) 10K type strain sequencing project: providing services to taxonomists for standard genome sequencing and annotation.</title>
        <authorList>
            <consortium name="The Broad Institute Genomics Platform"/>
            <consortium name="The Broad Institute Genome Sequencing Center for Infectious Disease"/>
            <person name="Wu L."/>
            <person name="Ma J."/>
        </authorList>
    </citation>
    <scope>NUCLEOTIDE SEQUENCE [LARGE SCALE GENOMIC DNA]</scope>
    <source>
        <strain evidence="9 10">JCM 14560</strain>
    </source>
</reference>
<feature type="compositionally biased region" description="Low complexity" evidence="7">
    <location>
        <begin position="41"/>
        <end position="52"/>
    </location>
</feature>
<evidence type="ECO:0000256" key="6">
    <source>
        <dbReference type="RuleBase" id="RU362042"/>
    </source>
</evidence>
<feature type="domain" description="Peptidase S26" evidence="8">
    <location>
        <begin position="95"/>
        <end position="286"/>
    </location>
</feature>
<feature type="compositionally biased region" description="Low complexity" evidence="7">
    <location>
        <begin position="18"/>
        <end position="31"/>
    </location>
</feature>
<evidence type="ECO:0000256" key="7">
    <source>
        <dbReference type="SAM" id="MobiDB-lite"/>
    </source>
</evidence>
<dbReference type="CDD" id="cd06530">
    <property type="entry name" value="S26_SPase_I"/>
    <property type="match status" value="1"/>
</dbReference>
<dbReference type="Pfam" id="PF10502">
    <property type="entry name" value="Peptidase_S26"/>
    <property type="match status" value="1"/>
</dbReference>
<proteinExistence type="inferred from homology"/>
<keyword evidence="5 6" id="KW-0378">Hydrolase</keyword>
<evidence type="ECO:0000256" key="4">
    <source>
        <dbReference type="ARBA" id="ARBA00013208"/>
    </source>
</evidence>
<accession>A0ABN2ZYN7</accession>
<dbReference type="EC" id="3.4.21.89" evidence="4 6"/>
<comment type="subcellular location">
    <subcellularLocation>
        <location evidence="2">Cell membrane</location>
        <topology evidence="2">Single-pass type II membrane protein</topology>
    </subcellularLocation>
    <subcellularLocation>
        <location evidence="6">Membrane</location>
        <topology evidence="6">Single-pass type II membrane protein</topology>
    </subcellularLocation>
</comment>
<dbReference type="InterPro" id="IPR019758">
    <property type="entry name" value="Pept_S26A_signal_pept_1_CS"/>
</dbReference>
<keyword evidence="10" id="KW-1185">Reference proteome</keyword>
<dbReference type="SUPFAM" id="SSF51306">
    <property type="entry name" value="LexA/Signal peptidase"/>
    <property type="match status" value="1"/>
</dbReference>
<evidence type="ECO:0000259" key="8">
    <source>
        <dbReference type="Pfam" id="PF10502"/>
    </source>
</evidence>
<protein>
    <recommendedName>
        <fullName evidence="4 6">Signal peptidase I</fullName>
        <ecNumber evidence="4 6">3.4.21.89</ecNumber>
    </recommendedName>
</protein>
<dbReference type="PROSITE" id="PS00761">
    <property type="entry name" value="SPASE_I_3"/>
    <property type="match status" value="1"/>
</dbReference>
<feature type="compositionally biased region" description="Basic residues" evidence="7">
    <location>
        <begin position="72"/>
        <end position="85"/>
    </location>
</feature>
<keyword evidence="6" id="KW-1133">Transmembrane helix</keyword>
<evidence type="ECO:0000256" key="2">
    <source>
        <dbReference type="ARBA" id="ARBA00004401"/>
    </source>
</evidence>
<feature type="region of interest" description="Disordered" evidence="7">
    <location>
        <begin position="1"/>
        <end position="85"/>
    </location>
</feature>
<comment type="similarity">
    <text evidence="3 6">Belongs to the peptidase S26 family.</text>
</comment>
<organism evidence="9 10">
    <name type="scientific">Kitasatospora kazusensis</name>
    <dbReference type="NCBI Taxonomy" id="407974"/>
    <lineage>
        <taxon>Bacteria</taxon>
        <taxon>Bacillati</taxon>
        <taxon>Actinomycetota</taxon>
        <taxon>Actinomycetes</taxon>
        <taxon>Kitasatosporales</taxon>
        <taxon>Streptomycetaceae</taxon>
        <taxon>Kitasatospora</taxon>
    </lineage>
</organism>
<dbReference type="PANTHER" id="PTHR43390:SF1">
    <property type="entry name" value="CHLOROPLAST PROCESSING PEPTIDASE"/>
    <property type="match status" value="1"/>
</dbReference>
<sequence length="414" mass="42653">MGSRGRGRSADPAIGEPAGADRGAADTTAGRFASAGTESDAGQAAGQAAGPGARAGVGPGGPEHRVAARGRADRRRTARRAQRRRRHSLLRDLPVIAVVALLVALVLKTFMVQVFVIPSGSMEQTIQIGDRVLVDKLTPWFGSEPVRGDVVVFKDPGGWLESDHGRSSDGPVLGALKTAFSSVGLLPSDDEQDLIKRVIGVPGDTVVCCDAQGRLTVNGTPLDESYLAAGNVPSRQPFKVTVPAGRLWVMGDHRDVSADSRYHMANPGEGTIPMGNVVGRAFVIAWPVQRIRQLGVPASLSSLPVRTVASAGGAPLIRTSGAGRFGAGSGSAAVSPDPAEPPLVMGVLGVIPFVVRPRPARARHGRSTGPPPAVPCGSRGGTAGSDREVLECSVYRPVASEGCAGVRCAHGGQS</sequence>
<evidence type="ECO:0000256" key="1">
    <source>
        <dbReference type="ARBA" id="ARBA00000677"/>
    </source>
</evidence>
<evidence type="ECO:0000313" key="10">
    <source>
        <dbReference type="Proteomes" id="UP001422759"/>
    </source>
</evidence>
<evidence type="ECO:0000256" key="3">
    <source>
        <dbReference type="ARBA" id="ARBA00009370"/>
    </source>
</evidence>
<comment type="catalytic activity">
    <reaction evidence="1 6">
        <text>Cleavage of hydrophobic, N-terminal signal or leader sequences from secreted and periplasmic proteins.</text>
        <dbReference type="EC" id="3.4.21.89"/>
    </reaction>
</comment>
<evidence type="ECO:0000256" key="5">
    <source>
        <dbReference type="ARBA" id="ARBA00022801"/>
    </source>
</evidence>
<gene>
    <name evidence="9" type="ORF">GCM10009760_42620</name>
</gene>
<dbReference type="InterPro" id="IPR000223">
    <property type="entry name" value="Pept_S26A_signal_pept_1"/>
</dbReference>
<dbReference type="Gene3D" id="2.10.109.10">
    <property type="entry name" value="Umud Fragment, subunit A"/>
    <property type="match status" value="1"/>
</dbReference>
<dbReference type="EMBL" id="BAAANT010000026">
    <property type="protein sequence ID" value="GAA2149450.1"/>
    <property type="molecule type" value="Genomic_DNA"/>
</dbReference>
<dbReference type="PRINTS" id="PR00727">
    <property type="entry name" value="LEADERPTASE"/>
</dbReference>